<feature type="non-terminal residue" evidence="5">
    <location>
        <position position="348"/>
    </location>
</feature>
<dbReference type="InterPro" id="IPR022441">
    <property type="entry name" value="Para_beta_helix_rpt-2"/>
</dbReference>
<dbReference type="SUPFAM" id="SSF51126">
    <property type="entry name" value="Pectin lyase-like"/>
    <property type="match status" value="1"/>
</dbReference>
<evidence type="ECO:0000259" key="4">
    <source>
        <dbReference type="SMART" id="SM00722"/>
    </source>
</evidence>
<dbReference type="InterPro" id="IPR007742">
    <property type="entry name" value="NosD_dom"/>
</dbReference>
<sequence>MQMIRVILVSAVLVCMAVTAALAQQATKFDLAGAIAAAEVGSEIRIPAGTYAGPLTIDKPLTLVGDGEVIIDGGGGGDVLTIKAADVTIRGLTLRNTGKSLDKENAGITGTFPRASIIDCRFEDVLFGIYLKEASGSVIRGNHITSKDLSVGRRGDGIRLWQSSGVVIEDNEVTGSRDVVIWFSNDVLLRRNHVTNGRYGFHFMYSDRSILEDNRLEYNSVGAFLMYSHDLTLRRNILAHNRGPSGYGLGLKDMDGLIAEDNLSVGNRIGIHLDNSPSSVDIVHVYRRNVIAYNDVGIAFAPSVTRNYFTENTMLDNVEQVAVLGAGGRTFGGNKFTVDGVGNYWSDY</sequence>
<dbReference type="AlphaFoldDB" id="A0A3B1DF40"/>
<dbReference type="PANTHER" id="PTHR22990">
    <property type="entry name" value="F-BOX ONLY PROTEIN"/>
    <property type="match status" value="1"/>
</dbReference>
<accession>A0A3B1DF40</accession>
<dbReference type="PANTHER" id="PTHR22990:SF15">
    <property type="entry name" value="F-BOX ONLY PROTEIN 10"/>
    <property type="match status" value="1"/>
</dbReference>
<dbReference type="InterPro" id="IPR051550">
    <property type="entry name" value="SCF-Subunits/Alg-Epimerases"/>
</dbReference>
<keyword evidence="2" id="KW-0677">Repeat</keyword>
<proteinExistence type="predicted"/>
<dbReference type="InterPro" id="IPR006633">
    <property type="entry name" value="Carb-bd_sugar_hydrolysis-dom"/>
</dbReference>
<evidence type="ECO:0000256" key="1">
    <source>
        <dbReference type="ARBA" id="ARBA00004906"/>
    </source>
</evidence>
<feature type="domain" description="Carbohydrate-binding/sugar hydrolysis" evidence="4">
    <location>
        <begin position="38"/>
        <end position="179"/>
    </location>
</feature>
<comment type="pathway">
    <text evidence="1">Protein modification; protein ubiquitination.</text>
</comment>
<dbReference type="Pfam" id="PF05048">
    <property type="entry name" value="NosD"/>
    <property type="match status" value="1"/>
</dbReference>
<organism evidence="5">
    <name type="scientific">hydrothermal vent metagenome</name>
    <dbReference type="NCBI Taxonomy" id="652676"/>
    <lineage>
        <taxon>unclassified sequences</taxon>
        <taxon>metagenomes</taxon>
        <taxon>ecological metagenomes</taxon>
    </lineage>
</organism>
<evidence type="ECO:0000256" key="3">
    <source>
        <dbReference type="ARBA" id="ARBA00022786"/>
    </source>
</evidence>
<keyword evidence="3" id="KW-0833">Ubl conjugation pathway</keyword>
<dbReference type="InterPro" id="IPR026464">
    <property type="entry name" value="NosD_copper_fam"/>
</dbReference>
<reference evidence="5" key="1">
    <citation type="submission" date="2018-06" db="EMBL/GenBank/DDBJ databases">
        <authorList>
            <person name="Zhirakovskaya E."/>
        </authorList>
    </citation>
    <scope>NUCLEOTIDE SEQUENCE</scope>
</reference>
<dbReference type="InterPro" id="IPR006626">
    <property type="entry name" value="PbH1"/>
</dbReference>
<dbReference type="InterPro" id="IPR012334">
    <property type="entry name" value="Pectin_lyas_fold"/>
</dbReference>
<dbReference type="InterPro" id="IPR011050">
    <property type="entry name" value="Pectin_lyase_fold/virulence"/>
</dbReference>
<dbReference type="SMART" id="SM00710">
    <property type="entry name" value="PbH1"/>
    <property type="match status" value="8"/>
</dbReference>
<gene>
    <name evidence="5" type="ORF">MNBD_PLANCTO03-1149</name>
</gene>
<protein>
    <submittedName>
        <fullName evidence="5">Nitrous oxide reductase maturation protein NosD</fullName>
    </submittedName>
</protein>
<dbReference type="SMART" id="SM00722">
    <property type="entry name" value="CASH"/>
    <property type="match status" value="1"/>
</dbReference>
<dbReference type="Gene3D" id="2.160.20.10">
    <property type="entry name" value="Single-stranded right-handed beta-helix, Pectin lyase-like"/>
    <property type="match status" value="1"/>
</dbReference>
<evidence type="ECO:0000256" key="2">
    <source>
        <dbReference type="ARBA" id="ARBA00022737"/>
    </source>
</evidence>
<dbReference type="EMBL" id="UOGK01000539">
    <property type="protein sequence ID" value="VAX41436.1"/>
    <property type="molecule type" value="Genomic_DNA"/>
</dbReference>
<dbReference type="NCBIfam" id="TIGR04247">
    <property type="entry name" value="NosD_copper_fam"/>
    <property type="match status" value="1"/>
</dbReference>
<evidence type="ECO:0000313" key="5">
    <source>
        <dbReference type="EMBL" id="VAX41436.1"/>
    </source>
</evidence>
<dbReference type="NCBIfam" id="TIGR03804">
    <property type="entry name" value="para_beta_helix"/>
    <property type="match status" value="1"/>
</dbReference>
<name>A0A3B1DF40_9ZZZZ</name>